<comment type="subcellular location">
    <subcellularLocation>
        <location evidence="1">Nucleus</location>
    </subcellularLocation>
</comment>
<dbReference type="InterPro" id="IPR050459">
    <property type="entry name" value="WD_repeat_RBAP46/RBAP48/MSI1"/>
</dbReference>
<feature type="repeat" description="WD" evidence="6">
    <location>
        <begin position="290"/>
        <end position="324"/>
    </location>
</feature>
<dbReference type="PROSITE" id="PS00678">
    <property type="entry name" value="WD_REPEATS_1"/>
    <property type="match status" value="2"/>
</dbReference>
<accession>A0A9W4XG65</accession>
<evidence type="ECO:0000256" key="3">
    <source>
        <dbReference type="ARBA" id="ARBA00022737"/>
    </source>
</evidence>
<dbReference type="InterPro" id="IPR036322">
    <property type="entry name" value="WD40_repeat_dom_sf"/>
</dbReference>
<dbReference type="GO" id="GO:0005634">
    <property type="term" value="C:nucleus"/>
    <property type="evidence" value="ECO:0007669"/>
    <property type="project" value="UniProtKB-SubCell"/>
</dbReference>
<reference evidence="8" key="1">
    <citation type="submission" date="2022-12" db="EMBL/GenBank/DDBJ databases">
        <authorList>
            <person name="Brejova B."/>
        </authorList>
    </citation>
    <scope>NUCLEOTIDE SEQUENCE</scope>
</reference>
<dbReference type="PROSITE" id="PS50082">
    <property type="entry name" value="WD_REPEATS_2"/>
    <property type="match status" value="2"/>
</dbReference>
<keyword evidence="3" id="KW-0677">Repeat</keyword>
<evidence type="ECO:0000256" key="1">
    <source>
        <dbReference type="ARBA" id="ARBA00004123"/>
    </source>
</evidence>
<dbReference type="Proteomes" id="UP001152885">
    <property type="component" value="Unassembled WGS sequence"/>
</dbReference>
<keyword evidence="9" id="KW-1185">Reference proteome</keyword>
<dbReference type="SUPFAM" id="SSF50978">
    <property type="entry name" value="WD40 repeat-like"/>
    <property type="match status" value="1"/>
</dbReference>
<evidence type="ECO:0000256" key="6">
    <source>
        <dbReference type="PROSITE-ProRule" id="PRU00221"/>
    </source>
</evidence>
<keyword evidence="4" id="KW-0156">Chromatin regulator</keyword>
<proteinExistence type="predicted"/>
<evidence type="ECO:0000259" key="7">
    <source>
        <dbReference type="Pfam" id="PF12265"/>
    </source>
</evidence>
<dbReference type="PANTHER" id="PTHR22850">
    <property type="entry name" value="WD40 REPEAT FAMILY"/>
    <property type="match status" value="1"/>
</dbReference>
<name>A0A9W4XG65_9ASCO</name>
<dbReference type="PROSITE" id="PS50294">
    <property type="entry name" value="WD_REPEATS_REGION"/>
    <property type="match status" value="2"/>
</dbReference>
<evidence type="ECO:0000256" key="2">
    <source>
        <dbReference type="ARBA" id="ARBA00022574"/>
    </source>
</evidence>
<feature type="domain" description="Histone-binding protein RBBP4-like N-terminal" evidence="7">
    <location>
        <begin position="22"/>
        <end position="91"/>
    </location>
</feature>
<feature type="repeat" description="WD" evidence="6">
    <location>
        <begin position="347"/>
        <end position="383"/>
    </location>
</feature>
<dbReference type="Pfam" id="PF00400">
    <property type="entry name" value="WD40"/>
    <property type="match status" value="2"/>
</dbReference>
<organism evidence="8 9">
    <name type="scientific">Candida verbasci</name>
    <dbReference type="NCBI Taxonomy" id="1227364"/>
    <lineage>
        <taxon>Eukaryota</taxon>
        <taxon>Fungi</taxon>
        <taxon>Dikarya</taxon>
        <taxon>Ascomycota</taxon>
        <taxon>Saccharomycotina</taxon>
        <taxon>Pichiomycetes</taxon>
        <taxon>Debaryomycetaceae</taxon>
        <taxon>Candida/Lodderomyces clade</taxon>
        <taxon>Candida</taxon>
    </lineage>
</organism>
<keyword evidence="2 6" id="KW-0853">WD repeat</keyword>
<dbReference type="Gene3D" id="2.130.10.10">
    <property type="entry name" value="YVTN repeat-like/Quinoprotein amine dehydrogenase"/>
    <property type="match status" value="1"/>
</dbReference>
<dbReference type="GO" id="GO:0006325">
    <property type="term" value="P:chromatin organization"/>
    <property type="evidence" value="ECO:0007669"/>
    <property type="project" value="UniProtKB-KW"/>
</dbReference>
<evidence type="ECO:0000256" key="5">
    <source>
        <dbReference type="ARBA" id="ARBA00023242"/>
    </source>
</evidence>
<evidence type="ECO:0000313" key="9">
    <source>
        <dbReference type="Proteomes" id="UP001152885"/>
    </source>
</evidence>
<comment type="caution">
    <text evidence="8">The sequence shown here is derived from an EMBL/GenBank/DDBJ whole genome shotgun (WGS) entry which is preliminary data.</text>
</comment>
<dbReference type="SMART" id="SM00320">
    <property type="entry name" value="WD40"/>
    <property type="match status" value="5"/>
</dbReference>
<dbReference type="InterPro" id="IPR022052">
    <property type="entry name" value="Histone-bd_RBBP4-like_N"/>
</dbReference>
<sequence length="400" mass="45110">MSDLSLPPAQGEEIQKELTIEEEYQLWRKNCRYMYEFVSETNLLWPSLTIQWFPNYSRDEDDDILINAQLLIGTNTSGQETNYLKIAGTQISDDVKIRANPRINITSKFKNDYEICRARYMPQDPNIISTINGAGEVNLYNAKDSNETSYSSFKPHSDNGYGLSWNPINKGLLLTGADDNLTCVSDTNKDNILLFKSEAATNIVNDTKWHNFNEYLFASVSEDEFTYLFDLRSGDVVSKYHAVGSTGINSLTFSPFSHNILAIGNANSNINLIDLRKLSSNGNSGLLHTMMGHSEGITCMEFSPHQDGILASGSQDRRIIIWDLFKIGEEQLQEDAEDGAPELFMIHAGHTSGVTDLTWCPYRNWTLGSAADDNKVHLWEISSKLSNNHEEEDVEPDYLE</sequence>
<dbReference type="InterPro" id="IPR015943">
    <property type="entry name" value="WD40/YVTN_repeat-like_dom_sf"/>
</dbReference>
<gene>
    <name evidence="8" type="ORF">CANVERA_P2008</name>
</gene>
<dbReference type="InterPro" id="IPR001680">
    <property type="entry name" value="WD40_rpt"/>
</dbReference>
<dbReference type="EMBL" id="CANTUO010000001">
    <property type="protein sequence ID" value="CAI5757494.1"/>
    <property type="molecule type" value="Genomic_DNA"/>
</dbReference>
<evidence type="ECO:0000313" key="8">
    <source>
        <dbReference type="EMBL" id="CAI5757494.1"/>
    </source>
</evidence>
<dbReference type="InterPro" id="IPR019775">
    <property type="entry name" value="WD40_repeat_CS"/>
</dbReference>
<dbReference type="OrthoDB" id="427795at2759"/>
<protein>
    <recommendedName>
        <fullName evidence="7">Histone-binding protein RBBP4-like N-terminal domain-containing protein</fullName>
    </recommendedName>
</protein>
<keyword evidence="5" id="KW-0539">Nucleus</keyword>
<dbReference type="Pfam" id="PF12265">
    <property type="entry name" value="CAF1C_H4-bd"/>
    <property type="match status" value="1"/>
</dbReference>
<dbReference type="AlphaFoldDB" id="A0A9W4XG65"/>
<evidence type="ECO:0000256" key="4">
    <source>
        <dbReference type="ARBA" id="ARBA00022853"/>
    </source>
</evidence>